<evidence type="ECO:0000313" key="3">
    <source>
        <dbReference type="EMBL" id="SFY05617.1"/>
    </source>
</evidence>
<comment type="cofactor">
    <cofactor evidence="1">
        <name>[2Fe-2S] cluster</name>
        <dbReference type="ChEBI" id="CHEBI:190135"/>
    </cofactor>
    <text evidence="1">Binds 1 [2Fe-2S] cluster per subunit.</text>
</comment>
<dbReference type="CDD" id="cd06221">
    <property type="entry name" value="sulfite_reductase_like"/>
    <property type="match status" value="1"/>
</dbReference>
<feature type="binding site" evidence="1">
    <location>
        <position position="250"/>
    </location>
    <ligand>
        <name>[2Fe-2S] cluster</name>
        <dbReference type="ChEBI" id="CHEBI:190135"/>
    </ligand>
</feature>
<dbReference type="GO" id="GO:0050660">
    <property type="term" value="F:flavin adenine dinucleotide binding"/>
    <property type="evidence" value="ECO:0007669"/>
    <property type="project" value="InterPro"/>
</dbReference>
<organism evidence="3 4">
    <name type="scientific">Streptomyces atratus</name>
    <dbReference type="NCBI Taxonomy" id="1893"/>
    <lineage>
        <taxon>Bacteria</taxon>
        <taxon>Bacillati</taxon>
        <taxon>Actinomycetota</taxon>
        <taxon>Actinomycetes</taxon>
        <taxon>Kitasatosporales</taxon>
        <taxon>Streptomycetaceae</taxon>
        <taxon>Streptomyces</taxon>
    </lineage>
</organism>
<dbReference type="InterPro" id="IPR039261">
    <property type="entry name" value="FNR_nucleotide-bd"/>
</dbReference>
<dbReference type="SUPFAM" id="SSF52343">
    <property type="entry name" value="Ferredoxin reductase-like, C-terminal NADP-linked domain"/>
    <property type="match status" value="1"/>
</dbReference>
<reference evidence="3 4" key="1">
    <citation type="submission" date="2016-11" db="EMBL/GenBank/DDBJ databases">
        <authorList>
            <person name="Jaros S."/>
            <person name="Januszkiewicz K."/>
            <person name="Wedrychowicz H."/>
        </authorList>
    </citation>
    <scope>NUCLEOTIDE SEQUENCE [LARGE SCALE GENOMIC DNA]</scope>
    <source>
        <strain evidence="3 4">OK807</strain>
    </source>
</reference>
<evidence type="ECO:0000256" key="1">
    <source>
        <dbReference type="PIRSR" id="PIRSR006816-2"/>
    </source>
</evidence>
<keyword evidence="1" id="KW-0479">Metal-binding</keyword>
<protein>
    <submittedName>
        <fullName evidence="3">NAD(P)H-flavin reductase</fullName>
    </submittedName>
</protein>
<proteinExistence type="predicted"/>
<keyword evidence="1" id="KW-0411">Iron-sulfur</keyword>
<dbReference type="Proteomes" id="UP000181909">
    <property type="component" value="Unassembled WGS sequence"/>
</dbReference>
<keyword evidence="1" id="KW-0001">2Fe-2S</keyword>
<feature type="binding site" evidence="1">
    <location>
        <position position="242"/>
    </location>
    <ligand>
        <name>[2Fe-2S] cluster</name>
        <dbReference type="ChEBI" id="CHEBI:190135"/>
    </ligand>
</feature>
<evidence type="ECO:0000313" key="4">
    <source>
        <dbReference type="Proteomes" id="UP000181909"/>
    </source>
</evidence>
<dbReference type="PANTHER" id="PTHR43513">
    <property type="entry name" value="DIHYDROOROTATE DEHYDROGENASE B (NAD(+)), ELECTRON TRANSFER SUBUNIT"/>
    <property type="match status" value="1"/>
</dbReference>
<dbReference type="RefSeq" id="WP_072486294.1">
    <property type="nucleotide sequence ID" value="NZ_CP108276.1"/>
</dbReference>
<accession>A0A1K2C3Y8</accession>
<dbReference type="SUPFAM" id="SSF63380">
    <property type="entry name" value="Riboflavin synthase domain-like"/>
    <property type="match status" value="1"/>
</dbReference>
<dbReference type="Gene3D" id="3.40.50.80">
    <property type="entry name" value="Nucleotide-binding domain of ferredoxin-NADP reductase (FNR) module"/>
    <property type="match status" value="1"/>
</dbReference>
<dbReference type="STRING" id="1893.SAMN02787144_101026"/>
<dbReference type="Pfam" id="PF00175">
    <property type="entry name" value="NAD_binding_1"/>
    <property type="match status" value="1"/>
</dbReference>
<feature type="domain" description="FAD-binding FR-type" evidence="2">
    <location>
        <begin position="13"/>
        <end position="108"/>
    </location>
</feature>
<dbReference type="OrthoDB" id="9796486at2"/>
<feature type="binding site" evidence="1">
    <location>
        <position position="258"/>
    </location>
    <ligand>
        <name>[2Fe-2S] cluster</name>
        <dbReference type="ChEBI" id="CHEBI:190135"/>
    </ligand>
</feature>
<dbReference type="AlphaFoldDB" id="A0A1K2C3Y8"/>
<dbReference type="Gene3D" id="2.40.30.10">
    <property type="entry name" value="Translation factors"/>
    <property type="match status" value="1"/>
</dbReference>
<dbReference type="InterPro" id="IPR001433">
    <property type="entry name" value="OxRdtase_FAD/NAD-bd"/>
</dbReference>
<dbReference type="GO" id="GO:0051537">
    <property type="term" value="F:2 iron, 2 sulfur cluster binding"/>
    <property type="evidence" value="ECO:0007669"/>
    <property type="project" value="UniProtKB-KW"/>
</dbReference>
<dbReference type="InterPro" id="IPR017938">
    <property type="entry name" value="Riboflavin_synthase-like_b-brl"/>
</dbReference>
<dbReference type="PROSITE" id="PS51384">
    <property type="entry name" value="FAD_FR"/>
    <property type="match status" value="1"/>
</dbReference>
<dbReference type="PRINTS" id="PR00410">
    <property type="entry name" value="PHEHYDRXLASE"/>
</dbReference>
<evidence type="ECO:0000259" key="2">
    <source>
        <dbReference type="PROSITE" id="PS51384"/>
    </source>
</evidence>
<name>A0A1K2C3Y8_STRAR</name>
<dbReference type="PIRSF" id="PIRSF006816">
    <property type="entry name" value="Cyc3_hyd_g"/>
    <property type="match status" value="1"/>
</dbReference>
<dbReference type="InterPro" id="IPR050353">
    <property type="entry name" value="PyrK_electron_transfer"/>
</dbReference>
<feature type="binding site" evidence="1">
    <location>
        <position position="247"/>
    </location>
    <ligand>
        <name>[2Fe-2S] cluster</name>
        <dbReference type="ChEBI" id="CHEBI:190135"/>
    </ligand>
</feature>
<dbReference type="PANTHER" id="PTHR43513:SF3">
    <property type="entry name" value="DIHYDROOROTATE DEHYDROGENASE B (NAD(+)), ELECTRON TRANSFER SUBUNIT-RELATED"/>
    <property type="match status" value="1"/>
</dbReference>
<dbReference type="InterPro" id="IPR017927">
    <property type="entry name" value="FAD-bd_FR_type"/>
</dbReference>
<dbReference type="GO" id="GO:0016491">
    <property type="term" value="F:oxidoreductase activity"/>
    <property type="evidence" value="ECO:0007669"/>
    <property type="project" value="InterPro"/>
</dbReference>
<dbReference type="GO" id="GO:0006221">
    <property type="term" value="P:pyrimidine nucleotide biosynthetic process"/>
    <property type="evidence" value="ECO:0007669"/>
    <property type="project" value="InterPro"/>
</dbReference>
<gene>
    <name evidence="3" type="ORF">SAMN02787144_101026</name>
</gene>
<dbReference type="InterPro" id="IPR012165">
    <property type="entry name" value="Cyt_c3_hydrogenase_gsu"/>
</dbReference>
<sequence length="278" mass="29273">MTAAAPLTARPGAAPVPYRVAEREAETPDTATIVLEPVRSALQPFAPGQFAMVYAFGVGDIPLSVSGIDGRRLTHTVRTVGAVSGALNGLRRGDTVGVRGPFGTDWELPAAAGKDLLVVAGGIGLAPLRPLVRDALAAPERYGRLNVLIGARTPHELLYTGDVRGWQSAARILTTVDRADPPWQGEVGVVTTLLDRAAFSPGASAAFICGPEPMIRAAAGELVHRGVDPEQIRVSLERNVHCATGHCGHCQLGPLLLCRDGPVISWTKAQPLLMVREL</sequence>
<dbReference type="EMBL" id="FPJO01000010">
    <property type="protein sequence ID" value="SFY05617.1"/>
    <property type="molecule type" value="Genomic_DNA"/>
</dbReference>
<dbReference type="GO" id="GO:0046872">
    <property type="term" value="F:metal ion binding"/>
    <property type="evidence" value="ECO:0007669"/>
    <property type="project" value="UniProtKB-KW"/>
</dbReference>
<keyword evidence="1" id="KW-0408">Iron</keyword>